<feature type="binding site" description="in other chain" evidence="15">
    <location>
        <begin position="129"/>
        <end position="131"/>
    </location>
    <ligand>
        <name>substrate</name>
        <note>ligand shared between dimeric partners</note>
    </ligand>
</feature>
<evidence type="ECO:0000256" key="15">
    <source>
        <dbReference type="HAMAP-Rule" id="MF_00339"/>
    </source>
</evidence>
<evidence type="ECO:0000256" key="2">
    <source>
        <dbReference type="ARBA" id="ARBA00002659"/>
    </source>
</evidence>
<accession>A0A2S6HTI4</accession>
<feature type="binding site" description="in other chain" evidence="15">
    <location>
        <position position="158"/>
    </location>
    <ligand>
        <name>ADP</name>
        <dbReference type="ChEBI" id="CHEBI:456216"/>
        <note>allosteric activator; ligand shared between dimeric partners</note>
    </ligand>
</feature>
<dbReference type="RefSeq" id="WP_104437004.1">
    <property type="nucleotide sequence ID" value="NZ_CP070896.1"/>
</dbReference>
<feature type="domain" description="Phosphofructokinase" evidence="16">
    <location>
        <begin position="8"/>
        <end position="280"/>
    </location>
</feature>
<dbReference type="EMBL" id="PTJA01000005">
    <property type="protein sequence ID" value="PPK81022.1"/>
    <property type="molecule type" value="Genomic_DNA"/>
</dbReference>
<evidence type="ECO:0000313" key="18">
    <source>
        <dbReference type="Proteomes" id="UP000237749"/>
    </source>
</evidence>
<feature type="binding site" description="in other chain" evidence="15">
    <location>
        <begin position="218"/>
        <end position="220"/>
    </location>
    <ligand>
        <name>ADP</name>
        <dbReference type="ChEBI" id="CHEBI:456216"/>
        <note>allosteric activator; ligand shared between dimeric partners</note>
    </ligand>
</feature>
<keyword evidence="11 15" id="KW-0067">ATP-binding</keyword>
<evidence type="ECO:0000256" key="3">
    <source>
        <dbReference type="ARBA" id="ARBA00004496"/>
    </source>
</evidence>
<dbReference type="GO" id="GO:0061621">
    <property type="term" value="P:canonical glycolysis"/>
    <property type="evidence" value="ECO:0007669"/>
    <property type="project" value="TreeGrafter"/>
</dbReference>
<comment type="caution">
    <text evidence="17">The sequence shown here is derived from an EMBL/GenBank/DDBJ whole genome shotgun (WGS) entry which is preliminary data.</text>
</comment>
<dbReference type="InterPro" id="IPR022953">
    <property type="entry name" value="ATP_PFK"/>
</dbReference>
<keyword evidence="7 15" id="KW-0808">Transferase</keyword>
<evidence type="ECO:0000256" key="7">
    <source>
        <dbReference type="ARBA" id="ARBA00022679"/>
    </source>
</evidence>
<keyword evidence="18" id="KW-1185">Reference proteome</keyword>
<dbReference type="PANTHER" id="PTHR13697:SF4">
    <property type="entry name" value="ATP-DEPENDENT 6-PHOSPHOFRUCTOKINASE"/>
    <property type="match status" value="1"/>
</dbReference>
<comment type="caution">
    <text evidence="15">Lacks conserved residue(s) required for the propagation of feature annotation.</text>
</comment>
<dbReference type="NCBIfam" id="NF002872">
    <property type="entry name" value="PRK03202.1"/>
    <property type="match status" value="1"/>
</dbReference>
<keyword evidence="13 15" id="KW-0324">Glycolysis</keyword>
<comment type="subcellular location">
    <subcellularLocation>
        <location evidence="3 15">Cytoplasm</location>
    </subcellularLocation>
</comment>
<feature type="binding site" evidence="15">
    <location>
        <position position="15"/>
    </location>
    <ligand>
        <name>ATP</name>
        <dbReference type="ChEBI" id="CHEBI:30616"/>
    </ligand>
</feature>
<dbReference type="GO" id="GO:0005524">
    <property type="term" value="F:ATP binding"/>
    <property type="evidence" value="ECO:0007669"/>
    <property type="project" value="UniProtKB-UniRule"/>
</dbReference>
<dbReference type="GO" id="GO:0048029">
    <property type="term" value="F:monosaccharide binding"/>
    <property type="evidence" value="ECO:0007669"/>
    <property type="project" value="TreeGrafter"/>
</dbReference>
<keyword evidence="8 15" id="KW-0479">Metal-binding</keyword>
<dbReference type="PANTHER" id="PTHR13697">
    <property type="entry name" value="PHOSPHOFRUCTOKINASE"/>
    <property type="match status" value="1"/>
</dbReference>
<dbReference type="Pfam" id="PF00365">
    <property type="entry name" value="PFK"/>
    <property type="match status" value="1"/>
</dbReference>
<dbReference type="Proteomes" id="UP000237749">
    <property type="component" value="Unassembled WGS sequence"/>
</dbReference>
<evidence type="ECO:0000256" key="1">
    <source>
        <dbReference type="ARBA" id="ARBA00001946"/>
    </source>
</evidence>
<dbReference type="GO" id="GO:0005945">
    <property type="term" value="C:6-phosphofructokinase complex"/>
    <property type="evidence" value="ECO:0007669"/>
    <property type="project" value="TreeGrafter"/>
</dbReference>
<feature type="binding site" evidence="15">
    <location>
        <position position="166"/>
    </location>
    <ligand>
        <name>substrate</name>
        <note>ligand shared between dimeric partners</note>
    </ligand>
</feature>
<dbReference type="EC" id="2.7.1.11" evidence="15"/>
<dbReference type="InterPro" id="IPR012828">
    <property type="entry name" value="PFKA_ATP_prok"/>
</dbReference>
<evidence type="ECO:0000256" key="9">
    <source>
        <dbReference type="ARBA" id="ARBA00022741"/>
    </source>
</evidence>
<dbReference type="GO" id="GO:0016208">
    <property type="term" value="F:AMP binding"/>
    <property type="evidence" value="ECO:0007669"/>
    <property type="project" value="TreeGrafter"/>
</dbReference>
<dbReference type="Gene3D" id="3.40.50.460">
    <property type="entry name" value="Phosphofructokinase domain"/>
    <property type="match status" value="1"/>
</dbReference>
<proteinExistence type="inferred from homology"/>
<comment type="similarity">
    <text evidence="15">Belongs to the phosphofructokinase type A (PFKA) family. ATP-dependent PFK group I subfamily. Prokaryotic clade 'B1' sub-subfamily.</text>
</comment>
<dbReference type="FunFam" id="3.40.50.460:FF:000002">
    <property type="entry name" value="ATP-dependent 6-phosphofructokinase"/>
    <property type="match status" value="1"/>
</dbReference>
<evidence type="ECO:0000313" key="17">
    <source>
        <dbReference type="EMBL" id="PPK81022.1"/>
    </source>
</evidence>
<evidence type="ECO:0000256" key="5">
    <source>
        <dbReference type="ARBA" id="ARBA00022490"/>
    </source>
</evidence>
<comment type="subunit">
    <text evidence="15">Homotetramer.</text>
</comment>
<organism evidence="17 18">
    <name type="scientific">Lacrimispora xylanisolvens</name>
    <dbReference type="NCBI Taxonomy" id="384636"/>
    <lineage>
        <taxon>Bacteria</taxon>
        <taxon>Bacillati</taxon>
        <taxon>Bacillota</taxon>
        <taxon>Clostridia</taxon>
        <taxon>Lachnospirales</taxon>
        <taxon>Lachnospiraceae</taxon>
        <taxon>Lacrimispora</taxon>
    </lineage>
</organism>
<dbReference type="GO" id="GO:0070095">
    <property type="term" value="F:fructose-6-phosphate binding"/>
    <property type="evidence" value="ECO:0007669"/>
    <property type="project" value="TreeGrafter"/>
</dbReference>
<feature type="active site" description="Proton acceptor" evidence="15">
    <location>
        <position position="131"/>
    </location>
</feature>
<dbReference type="HAMAP" id="MF_00339">
    <property type="entry name" value="Phosphofructokinase_I_B1"/>
    <property type="match status" value="1"/>
</dbReference>
<feature type="binding site" evidence="15">
    <location>
        <position position="107"/>
    </location>
    <ligand>
        <name>Mg(2+)</name>
        <dbReference type="ChEBI" id="CHEBI:18420"/>
        <note>catalytic</note>
    </ligand>
</feature>
<evidence type="ECO:0000259" key="16">
    <source>
        <dbReference type="Pfam" id="PF00365"/>
    </source>
</evidence>
<evidence type="ECO:0000256" key="13">
    <source>
        <dbReference type="ARBA" id="ARBA00023152"/>
    </source>
</evidence>
<feature type="binding site" description="in other chain" evidence="15">
    <location>
        <begin position="173"/>
        <end position="175"/>
    </location>
    <ligand>
        <name>substrate</name>
        <note>ligand shared between dimeric partners</note>
    </ligand>
</feature>
<dbReference type="Gene3D" id="3.40.50.450">
    <property type="match status" value="1"/>
</dbReference>
<comment type="pathway">
    <text evidence="4 15">Carbohydrate degradation; glycolysis; D-glyceraldehyde 3-phosphate and glycerone phosphate from D-glucose: step 3/4.</text>
</comment>
<comment type="catalytic activity">
    <reaction evidence="14 15">
        <text>beta-D-fructose 6-phosphate + ATP = beta-D-fructose 1,6-bisphosphate + ADP + H(+)</text>
        <dbReference type="Rhea" id="RHEA:16109"/>
        <dbReference type="ChEBI" id="CHEBI:15378"/>
        <dbReference type="ChEBI" id="CHEBI:30616"/>
        <dbReference type="ChEBI" id="CHEBI:32966"/>
        <dbReference type="ChEBI" id="CHEBI:57634"/>
        <dbReference type="ChEBI" id="CHEBI:456216"/>
        <dbReference type="EC" id="2.7.1.11"/>
    </reaction>
</comment>
<comment type="cofactor">
    <cofactor evidence="1 15">
        <name>Mg(2+)</name>
        <dbReference type="ChEBI" id="CHEBI:18420"/>
    </cofactor>
</comment>
<protein>
    <recommendedName>
        <fullName evidence="15">ATP-dependent 6-phosphofructokinase</fullName>
        <shortName evidence="15">ATP-PFK</shortName>
        <shortName evidence="15">Phosphofructokinase</shortName>
        <ecNumber evidence="15">2.7.1.11</ecNumber>
    </recommendedName>
    <alternativeName>
        <fullName evidence="15">Phosphohexokinase</fullName>
    </alternativeName>
</protein>
<keyword evidence="9 15" id="KW-0547">Nucleotide-binding</keyword>
<feature type="binding site" description="in other chain" evidence="15">
    <location>
        <position position="227"/>
    </location>
    <ligand>
        <name>substrate</name>
        <note>ligand shared between dimeric partners</note>
    </ligand>
</feature>
<dbReference type="GO" id="GO:0003872">
    <property type="term" value="F:6-phosphofructokinase activity"/>
    <property type="evidence" value="ECO:0007669"/>
    <property type="project" value="UniProtKB-UniRule"/>
</dbReference>
<feature type="binding site" description="in other chain" evidence="15">
    <location>
        <position position="216"/>
    </location>
    <ligand>
        <name>ADP</name>
        <dbReference type="ChEBI" id="CHEBI:456216"/>
        <note>allosteric activator; ligand shared between dimeric partners</note>
    </ligand>
</feature>
<dbReference type="InterPro" id="IPR015912">
    <property type="entry name" value="Phosphofructokinase_CS"/>
</dbReference>
<dbReference type="OrthoDB" id="9802503at2"/>
<keyword evidence="12 15" id="KW-0460">Magnesium</keyword>
<dbReference type="GO" id="GO:0006002">
    <property type="term" value="P:fructose 6-phosphate metabolic process"/>
    <property type="evidence" value="ECO:0007669"/>
    <property type="project" value="UniProtKB-UniRule"/>
</dbReference>
<comment type="activity regulation">
    <text evidence="15">Allosterically activated by ADP and other diphosphonucleosides, and allosterically inhibited by phosphoenolpyruvate.</text>
</comment>
<evidence type="ECO:0000256" key="10">
    <source>
        <dbReference type="ARBA" id="ARBA00022777"/>
    </source>
</evidence>
<dbReference type="GO" id="GO:0046872">
    <property type="term" value="F:metal ion binding"/>
    <property type="evidence" value="ECO:0007669"/>
    <property type="project" value="UniProtKB-KW"/>
</dbReference>
<keyword evidence="6 15" id="KW-0021">Allosteric enzyme</keyword>
<feature type="binding site" evidence="15">
    <location>
        <begin position="76"/>
        <end position="77"/>
    </location>
    <ligand>
        <name>ATP</name>
        <dbReference type="ChEBI" id="CHEBI:30616"/>
    </ligand>
</feature>
<comment type="function">
    <text evidence="2 15">Catalyzes the phosphorylation of D-fructose 6-phosphate to fructose 1,6-bisphosphate by ATP, the first committing step of glycolysis.</text>
</comment>
<feature type="binding site" evidence="15">
    <location>
        <begin position="25"/>
        <end position="29"/>
    </location>
    <ligand>
        <name>ADP</name>
        <dbReference type="ChEBI" id="CHEBI:456216"/>
        <note>allosteric activator; ligand shared between dimeric partners</note>
    </ligand>
</feature>
<name>A0A2S6HTI4_9FIRM</name>
<feature type="binding site" evidence="15">
    <location>
        <position position="248"/>
    </location>
    <ligand>
        <name>substrate</name>
        <note>ligand shared between dimeric partners</note>
    </ligand>
</feature>
<evidence type="ECO:0000256" key="6">
    <source>
        <dbReference type="ARBA" id="ARBA00022533"/>
    </source>
</evidence>
<dbReference type="PRINTS" id="PR00476">
    <property type="entry name" value="PHFRCTKINASE"/>
</dbReference>
<keyword evidence="5 15" id="KW-0963">Cytoplasm</keyword>
<feature type="binding site" description="in other chain" evidence="15">
    <location>
        <begin position="189"/>
        <end position="191"/>
    </location>
    <ligand>
        <name>ADP</name>
        <dbReference type="ChEBI" id="CHEBI:456216"/>
        <note>allosteric activator; ligand shared between dimeric partners</note>
    </ligand>
</feature>
<dbReference type="GO" id="GO:0042802">
    <property type="term" value="F:identical protein binding"/>
    <property type="evidence" value="ECO:0007669"/>
    <property type="project" value="TreeGrafter"/>
</dbReference>
<dbReference type="FunFam" id="3.40.50.450:FF:000001">
    <property type="entry name" value="ATP-dependent 6-phosphofructokinase"/>
    <property type="match status" value="1"/>
</dbReference>
<feature type="binding site" evidence="15">
    <location>
        <begin position="106"/>
        <end position="109"/>
    </location>
    <ligand>
        <name>ATP</name>
        <dbReference type="ChEBI" id="CHEBI:30616"/>
    </ligand>
</feature>
<gene>
    <name evidence="15" type="primary">pfkA</name>
    <name evidence="17" type="ORF">BXY41_105241</name>
</gene>
<dbReference type="GO" id="GO:0030388">
    <property type="term" value="P:fructose 1,6-bisphosphate metabolic process"/>
    <property type="evidence" value="ECO:0007669"/>
    <property type="project" value="TreeGrafter"/>
</dbReference>
<reference evidence="17 18" key="1">
    <citation type="submission" date="2018-02" db="EMBL/GenBank/DDBJ databases">
        <title>Genomic Encyclopedia of Archaeal and Bacterial Type Strains, Phase II (KMG-II): from individual species to whole genera.</title>
        <authorList>
            <person name="Goeker M."/>
        </authorList>
    </citation>
    <scope>NUCLEOTIDE SEQUENCE [LARGE SCALE GENOMIC DNA]</scope>
    <source>
        <strain evidence="17 18">DSM 3808</strain>
    </source>
</reference>
<dbReference type="AlphaFoldDB" id="A0A2S6HTI4"/>
<sequence length="324" mass="34840">MAKQVKTIGVLTSGGDAPGMNAAIRAVVRTAIHKGLVVKGIMRGYAGLLQEEIVDMNSTSVSDIIHRGGTILYTARCQEFTTAAGQQKGAEICKKHNIDGMVVIGGDGSFRGAGKLSALGINTIGLPGTIDLDIACTDYTIGFDTAVNTAMEAIDKVRDTSTSHERCSIIEVMGRNAGYIALWCGFANGAEDILLPERYDGDEQALINRIIENRKRGKKHHIIINAEGIGHSSSMAKRIEAATGIETRATILGHMQRGGAPTCKDRVYASIMGARAVELLCEGKSNRVVGYKHGEFVDFDIQEALAMTKDIPEDQYQISKMLVR</sequence>
<keyword evidence="10 15" id="KW-0418">Kinase</keyword>
<dbReference type="InterPro" id="IPR000023">
    <property type="entry name" value="Phosphofructokinase_dom"/>
</dbReference>
<evidence type="ECO:0000256" key="4">
    <source>
        <dbReference type="ARBA" id="ARBA00004679"/>
    </source>
</evidence>
<dbReference type="NCBIfam" id="TIGR02482">
    <property type="entry name" value="PFKA_ATP"/>
    <property type="match status" value="1"/>
</dbReference>
<dbReference type="UniPathway" id="UPA00109">
    <property type="reaction ID" value="UER00182"/>
</dbReference>
<dbReference type="InterPro" id="IPR035966">
    <property type="entry name" value="PKF_sf"/>
</dbReference>
<dbReference type="InterPro" id="IPR012003">
    <property type="entry name" value="ATP_PFK_prok-type"/>
</dbReference>
<evidence type="ECO:0000256" key="11">
    <source>
        <dbReference type="ARBA" id="ARBA00022840"/>
    </source>
</evidence>
<evidence type="ECO:0000256" key="12">
    <source>
        <dbReference type="ARBA" id="ARBA00022842"/>
    </source>
</evidence>
<evidence type="ECO:0000256" key="8">
    <source>
        <dbReference type="ARBA" id="ARBA00022723"/>
    </source>
</evidence>
<dbReference type="PIRSF" id="PIRSF000532">
    <property type="entry name" value="ATP_PFK_prok"/>
    <property type="match status" value="1"/>
</dbReference>
<feature type="binding site" description="in other chain" evidence="15">
    <location>
        <begin position="254"/>
        <end position="257"/>
    </location>
    <ligand>
        <name>substrate</name>
        <note>ligand shared between dimeric partners</note>
    </ligand>
</feature>
<dbReference type="PROSITE" id="PS00433">
    <property type="entry name" value="PHOSPHOFRUCTOKINASE"/>
    <property type="match status" value="1"/>
</dbReference>
<evidence type="ECO:0000256" key="14">
    <source>
        <dbReference type="ARBA" id="ARBA00048070"/>
    </source>
</evidence>
<dbReference type="SUPFAM" id="SSF53784">
    <property type="entry name" value="Phosphofructokinase"/>
    <property type="match status" value="1"/>
</dbReference>